<dbReference type="Proteomes" id="UP000694413">
    <property type="component" value="Unassembled WGS sequence"/>
</dbReference>
<evidence type="ECO:0000256" key="1">
    <source>
        <dbReference type="SAM" id="MobiDB-lite"/>
    </source>
</evidence>
<dbReference type="Ensembl" id="ENSZALT00000013954.1">
    <property type="protein sequence ID" value="ENSZALP00000010060.1"/>
    <property type="gene ID" value="ENSZALG00000008557.1"/>
</dbReference>
<dbReference type="AlphaFoldDB" id="A0A8D2MQH1"/>
<feature type="compositionally biased region" description="Polar residues" evidence="1">
    <location>
        <begin position="43"/>
        <end position="65"/>
    </location>
</feature>
<proteinExistence type="predicted"/>
<sequence>FPSPKTRQTPLSMPQKQHPKTRNSPFLPQKQKHSYPYPKVKKTSPSCPKSISLPQNKNPLPYPKTTTPLSCSPSLPAIQFPQAVSQGHHCCHPAMPRATREGRKEEWGMFW</sequence>
<reference evidence="2" key="1">
    <citation type="submission" date="2025-08" db="UniProtKB">
        <authorList>
            <consortium name="Ensembl"/>
        </authorList>
    </citation>
    <scope>IDENTIFICATION</scope>
</reference>
<reference evidence="2" key="2">
    <citation type="submission" date="2025-09" db="UniProtKB">
        <authorList>
            <consortium name="Ensembl"/>
        </authorList>
    </citation>
    <scope>IDENTIFICATION</scope>
</reference>
<keyword evidence="3" id="KW-1185">Reference proteome</keyword>
<organism evidence="2 3">
    <name type="scientific">Zonotrichia albicollis</name>
    <name type="common">White-throated sparrow</name>
    <name type="synonym">Fringilla albicollis</name>
    <dbReference type="NCBI Taxonomy" id="44394"/>
    <lineage>
        <taxon>Eukaryota</taxon>
        <taxon>Metazoa</taxon>
        <taxon>Chordata</taxon>
        <taxon>Craniata</taxon>
        <taxon>Vertebrata</taxon>
        <taxon>Euteleostomi</taxon>
        <taxon>Archelosauria</taxon>
        <taxon>Archosauria</taxon>
        <taxon>Dinosauria</taxon>
        <taxon>Saurischia</taxon>
        <taxon>Theropoda</taxon>
        <taxon>Coelurosauria</taxon>
        <taxon>Aves</taxon>
        <taxon>Neognathae</taxon>
        <taxon>Neoaves</taxon>
        <taxon>Telluraves</taxon>
        <taxon>Australaves</taxon>
        <taxon>Passeriformes</taxon>
        <taxon>Passerellidae</taxon>
        <taxon>Zonotrichia</taxon>
    </lineage>
</organism>
<evidence type="ECO:0000313" key="3">
    <source>
        <dbReference type="Proteomes" id="UP000694413"/>
    </source>
</evidence>
<accession>A0A8D2MQH1</accession>
<protein>
    <submittedName>
        <fullName evidence="2">Uncharacterized protein</fullName>
    </submittedName>
</protein>
<feature type="compositionally biased region" description="Polar residues" evidence="1">
    <location>
        <begin position="1"/>
        <end position="15"/>
    </location>
</feature>
<evidence type="ECO:0000313" key="2">
    <source>
        <dbReference type="Ensembl" id="ENSZALP00000010060.1"/>
    </source>
</evidence>
<feature type="region of interest" description="Disordered" evidence="1">
    <location>
        <begin position="1"/>
        <end position="65"/>
    </location>
</feature>
<name>A0A8D2MQH1_ZONAL</name>